<proteinExistence type="inferred from homology"/>
<keyword evidence="8" id="KW-1185">Reference proteome</keyword>
<comment type="caution">
    <text evidence="7">The sequence shown here is derived from an EMBL/GenBank/DDBJ whole genome shotgun (WGS) entry which is preliminary data.</text>
</comment>
<comment type="subcellular location">
    <subcellularLocation>
        <location evidence="1">Membrane</location>
        <topology evidence="1">Single-pass membrane protein</topology>
    </subcellularLocation>
</comment>
<dbReference type="SUPFAM" id="SSF48264">
    <property type="entry name" value="Cytochrome P450"/>
    <property type="match status" value="1"/>
</dbReference>
<evidence type="ECO:0000256" key="1">
    <source>
        <dbReference type="ARBA" id="ARBA00004167"/>
    </source>
</evidence>
<keyword evidence="6" id="KW-0503">Monooxygenase</keyword>
<evidence type="ECO:0000256" key="3">
    <source>
        <dbReference type="ARBA" id="ARBA00022723"/>
    </source>
</evidence>
<keyword evidence="2" id="KW-0812">Transmembrane</keyword>
<reference evidence="7 8" key="1">
    <citation type="journal article" date="2022" name="Nat. Plants">
        <title>Genomes of leafy and leafless Platanthera orchids illuminate the evolution of mycoheterotrophy.</title>
        <authorList>
            <person name="Li M.H."/>
            <person name="Liu K.W."/>
            <person name="Li Z."/>
            <person name="Lu H.C."/>
            <person name="Ye Q.L."/>
            <person name="Zhang D."/>
            <person name="Wang J.Y."/>
            <person name="Li Y.F."/>
            <person name="Zhong Z.M."/>
            <person name="Liu X."/>
            <person name="Yu X."/>
            <person name="Liu D.K."/>
            <person name="Tu X.D."/>
            <person name="Liu B."/>
            <person name="Hao Y."/>
            <person name="Liao X.Y."/>
            <person name="Jiang Y.T."/>
            <person name="Sun W.H."/>
            <person name="Chen J."/>
            <person name="Chen Y.Q."/>
            <person name="Ai Y."/>
            <person name="Zhai J.W."/>
            <person name="Wu S.S."/>
            <person name="Zhou Z."/>
            <person name="Hsiao Y.Y."/>
            <person name="Wu W.L."/>
            <person name="Chen Y.Y."/>
            <person name="Lin Y.F."/>
            <person name="Hsu J.L."/>
            <person name="Li C.Y."/>
            <person name="Wang Z.W."/>
            <person name="Zhao X."/>
            <person name="Zhong W.Y."/>
            <person name="Ma X.K."/>
            <person name="Ma L."/>
            <person name="Huang J."/>
            <person name="Chen G.Z."/>
            <person name="Huang M.Z."/>
            <person name="Huang L."/>
            <person name="Peng D.H."/>
            <person name="Luo Y.B."/>
            <person name="Zou S.Q."/>
            <person name="Chen S.P."/>
            <person name="Lan S."/>
            <person name="Tsai W.C."/>
            <person name="Van de Peer Y."/>
            <person name="Liu Z.J."/>
        </authorList>
    </citation>
    <scope>NUCLEOTIDE SEQUENCE [LARGE SCALE GENOMIC DNA]</scope>
    <source>
        <strain evidence="7">Lor288</strain>
    </source>
</reference>
<sequence length="148" mass="16728">MTSSRYLRAVVMEGIRLHPPLPSFFRLVGKEFEVGGYAVPKGALVFFNAASMGVDERVWEDPLKFFPERFLAAGENAKLMAFGGGRRMCAGSESAVFILSYFVAHLVREFEWRPAQGEQVDMSAKMEIFMPMKTPLRARIVRRTNNTT</sequence>
<dbReference type="Proteomes" id="UP001412067">
    <property type="component" value="Unassembled WGS sequence"/>
</dbReference>
<evidence type="ECO:0000313" key="8">
    <source>
        <dbReference type="Proteomes" id="UP001412067"/>
    </source>
</evidence>
<keyword evidence="3 6" id="KW-0479">Metal-binding</keyword>
<keyword evidence="4" id="KW-1133">Transmembrane helix</keyword>
<keyword evidence="6" id="KW-0560">Oxidoreductase</keyword>
<evidence type="ECO:0000256" key="5">
    <source>
        <dbReference type="ARBA" id="ARBA00023136"/>
    </source>
</evidence>
<keyword evidence="5" id="KW-0472">Membrane</keyword>
<dbReference type="InterPro" id="IPR017972">
    <property type="entry name" value="Cyt_P450_CS"/>
</dbReference>
<dbReference type="PRINTS" id="PR00463">
    <property type="entry name" value="EP450I"/>
</dbReference>
<dbReference type="EMBL" id="JBBWWR010000013">
    <property type="protein sequence ID" value="KAK8955434.1"/>
    <property type="molecule type" value="Genomic_DNA"/>
</dbReference>
<dbReference type="PROSITE" id="PS00086">
    <property type="entry name" value="CYTOCHROME_P450"/>
    <property type="match status" value="1"/>
</dbReference>
<dbReference type="PANTHER" id="PTHR24298">
    <property type="entry name" value="FLAVONOID 3'-MONOOXYGENASE-RELATED"/>
    <property type="match status" value="1"/>
</dbReference>
<dbReference type="InterPro" id="IPR051103">
    <property type="entry name" value="Plant_metabolite_P450s"/>
</dbReference>
<dbReference type="PANTHER" id="PTHR24298:SF800">
    <property type="entry name" value="CYTOCHROME P450 89A2-RELATED"/>
    <property type="match status" value="1"/>
</dbReference>
<gene>
    <name evidence="7" type="primary">CYP89A2</name>
    <name evidence="7" type="ORF">KSP40_PGU018575</name>
</gene>
<dbReference type="Pfam" id="PF00067">
    <property type="entry name" value="p450"/>
    <property type="match status" value="1"/>
</dbReference>
<dbReference type="InterPro" id="IPR002401">
    <property type="entry name" value="Cyt_P450_E_grp-I"/>
</dbReference>
<evidence type="ECO:0000313" key="7">
    <source>
        <dbReference type="EMBL" id="KAK8955434.1"/>
    </source>
</evidence>
<dbReference type="InterPro" id="IPR036396">
    <property type="entry name" value="Cyt_P450_sf"/>
</dbReference>
<dbReference type="InterPro" id="IPR001128">
    <property type="entry name" value="Cyt_P450"/>
</dbReference>
<keyword evidence="6" id="KW-0408">Iron</keyword>
<comment type="similarity">
    <text evidence="6">Belongs to the cytochrome P450 family.</text>
</comment>
<protein>
    <submittedName>
        <fullName evidence="7">Cytochrome P450 89A2</fullName>
    </submittedName>
</protein>
<evidence type="ECO:0000256" key="4">
    <source>
        <dbReference type="ARBA" id="ARBA00022989"/>
    </source>
</evidence>
<evidence type="ECO:0000256" key="6">
    <source>
        <dbReference type="RuleBase" id="RU000461"/>
    </source>
</evidence>
<accession>A0ABR2LZ07</accession>
<name>A0ABR2LZ07_9ASPA</name>
<dbReference type="Gene3D" id="1.10.630.10">
    <property type="entry name" value="Cytochrome P450"/>
    <property type="match status" value="1"/>
</dbReference>
<evidence type="ECO:0000256" key="2">
    <source>
        <dbReference type="ARBA" id="ARBA00022692"/>
    </source>
</evidence>
<organism evidence="7 8">
    <name type="scientific">Platanthera guangdongensis</name>
    <dbReference type="NCBI Taxonomy" id="2320717"/>
    <lineage>
        <taxon>Eukaryota</taxon>
        <taxon>Viridiplantae</taxon>
        <taxon>Streptophyta</taxon>
        <taxon>Embryophyta</taxon>
        <taxon>Tracheophyta</taxon>
        <taxon>Spermatophyta</taxon>
        <taxon>Magnoliopsida</taxon>
        <taxon>Liliopsida</taxon>
        <taxon>Asparagales</taxon>
        <taxon>Orchidaceae</taxon>
        <taxon>Orchidoideae</taxon>
        <taxon>Orchideae</taxon>
        <taxon>Orchidinae</taxon>
        <taxon>Platanthera</taxon>
    </lineage>
</organism>
<keyword evidence="6" id="KW-0349">Heme</keyword>